<evidence type="ECO:0000313" key="1">
    <source>
        <dbReference type="EMBL" id="OAQ77258.1"/>
    </source>
</evidence>
<dbReference type="Proteomes" id="UP000078240">
    <property type="component" value="Unassembled WGS sequence"/>
</dbReference>
<protein>
    <submittedName>
        <fullName evidence="1">Uncharacterized protein</fullName>
    </submittedName>
</protein>
<gene>
    <name evidence="1" type="ORF">VFPBJ_07730</name>
</gene>
<evidence type="ECO:0000313" key="2">
    <source>
        <dbReference type="Proteomes" id="UP000078240"/>
    </source>
</evidence>
<dbReference type="EMBL" id="LSBH01000006">
    <property type="protein sequence ID" value="OAQ77258.1"/>
    <property type="molecule type" value="Genomic_DNA"/>
</dbReference>
<proteinExistence type="predicted"/>
<organism evidence="1 2">
    <name type="scientific">Purpureocillium lilacinum</name>
    <name type="common">Paecilomyces lilacinus</name>
    <dbReference type="NCBI Taxonomy" id="33203"/>
    <lineage>
        <taxon>Eukaryota</taxon>
        <taxon>Fungi</taxon>
        <taxon>Dikarya</taxon>
        <taxon>Ascomycota</taxon>
        <taxon>Pezizomycotina</taxon>
        <taxon>Sordariomycetes</taxon>
        <taxon>Hypocreomycetidae</taxon>
        <taxon>Hypocreales</taxon>
        <taxon>Ophiocordycipitaceae</taxon>
        <taxon>Purpureocillium</taxon>
    </lineage>
</organism>
<accession>A0A179GID7</accession>
<dbReference type="AlphaFoldDB" id="A0A179GID7"/>
<sequence>MVQLAGGSKKSRYLRPCVSHVVNVSLGACRRWSGPENVDVLDGDGLLIGRRRVPDAGAWVTAEQGTASQRPAQLQDDLARLLEPFINSPGAFASGNQSNGNSAAMGPMAQTGNGVRQHSTDAYARDSFVCFSV</sequence>
<reference evidence="1 2" key="1">
    <citation type="submission" date="2016-01" db="EMBL/GenBank/DDBJ databases">
        <title>Biosynthesis of antibiotic leucinostatins and their inhibition on Phytophthora in bio-control Purpureocillium lilacinum.</title>
        <authorList>
            <person name="Wang G."/>
            <person name="Liu Z."/>
            <person name="Lin R."/>
            <person name="Li E."/>
            <person name="Mao Z."/>
            <person name="Ling J."/>
            <person name="Yin W."/>
            <person name="Xie B."/>
        </authorList>
    </citation>
    <scope>NUCLEOTIDE SEQUENCE [LARGE SCALE GENOMIC DNA]</scope>
    <source>
        <strain evidence="1">PLBJ-1</strain>
    </source>
</reference>
<comment type="caution">
    <text evidence="1">The sequence shown here is derived from an EMBL/GenBank/DDBJ whole genome shotgun (WGS) entry which is preliminary data.</text>
</comment>
<name>A0A179GID7_PURLI</name>